<proteinExistence type="inferred from homology"/>
<comment type="caution">
    <text evidence="3">The sequence shown here is derived from an EMBL/GenBank/DDBJ whole genome shotgun (WGS) entry which is preliminary data.</text>
</comment>
<evidence type="ECO:0000256" key="1">
    <source>
        <dbReference type="ARBA" id="ARBA00010136"/>
    </source>
</evidence>
<dbReference type="GO" id="GO:0043171">
    <property type="term" value="P:peptide catabolic process"/>
    <property type="evidence" value="ECO:0007669"/>
    <property type="project" value="TreeGrafter"/>
</dbReference>
<evidence type="ECO:0000313" key="3">
    <source>
        <dbReference type="EMBL" id="EPC71576.1"/>
    </source>
</evidence>
<dbReference type="EMBL" id="ANKC01001077">
    <property type="protein sequence ID" value="EPC71576.1"/>
    <property type="molecule type" value="Genomic_DNA"/>
</dbReference>
<feature type="non-terminal residue" evidence="3">
    <location>
        <position position="1"/>
    </location>
</feature>
<comment type="similarity">
    <text evidence="1">Belongs to the peptidase M1 family.</text>
</comment>
<dbReference type="Gene3D" id="1.25.50.20">
    <property type="match status" value="1"/>
</dbReference>
<dbReference type="Proteomes" id="UP000014243">
    <property type="component" value="Unassembled WGS sequence"/>
</dbReference>
<keyword evidence="3" id="KW-0378">Hydrolase</keyword>
<gene>
    <name evidence="3" type="ORF">Lpp126_15165</name>
</gene>
<dbReference type="GO" id="GO:0070006">
    <property type="term" value="F:metalloaminopeptidase activity"/>
    <property type="evidence" value="ECO:0007669"/>
    <property type="project" value="TreeGrafter"/>
</dbReference>
<evidence type="ECO:0000259" key="2">
    <source>
        <dbReference type="Pfam" id="PF11838"/>
    </source>
</evidence>
<dbReference type="PATRIC" id="fig|1256206.3.peg.2327"/>
<keyword evidence="3" id="KW-0645">Protease</keyword>
<dbReference type="GO" id="GO:0005615">
    <property type="term" value="C:extracellular space"/>
    <property type="evidence" value="ECO:0007669"/>
    <property type="project" value="TreeGrafter"/>
</dbReference>
<protein>
    <submittedName>
        <fullName evidence="3">Aminopeptidase N</fullName>
    </submittedName>
</protein>
<feature type="domain" description="ERAP1-like C-terminal" evidence="2">
    <location>
        <begin position="8"/>
        <end position="157"/>
    </location>
</feature>
<dbReference type="PANTHER" id="PTHR11533">
    <property type="entry name" value="PROTEASE M1 ZINC METALLOPROTEASE"/>
    <property type="match status" value="1"/>
</dbReference>
<accession>S2RJ59</accession>
<dbReference type="InterPro" id="IPR050344">
    <property type="entry name" value="Peptidase_M1_aminopeptidases"/>
</dbReference>
<keyword evidence="3" id="KW-0031">Aminopeptidase</keyword>
<reference evidence="3 4" key="1">
    <citation type="journal article" date="2013" name="PLoS ONE">
        <title>Lactobacillus paracasei comparative genomics: towards species pan-genome definition and exploitation of diversity.</title>
        <authorList>
            <person name="Smokvina T."/>
            <person name="Wels M."/>
            <person name="Polka J."/>
            <person name="Chervaux C."/>
            <person name="Brisse S."/>
            <person name="Boekhorst J."/>
            <person name="van Hylckama Vlieg J.E."/>
            <person name="Siezen R.J."/>
        </authorList>
    </citation>
    <scope>NUCLEOTIDE SEQUENCE [LARGE SCALE GENOMIC DNA]</scope>
    <source>
        <strain evidence="3 4">Lpp126</strain>
    </source>
</reference>
<dbReference type="InterPro" id="IPR024571">
    <property type="entry name" value="ERAP1-like_C_dom"/>
</dbReference>
<evidence type="ECO:0000313" key="4">
    <source>
        <dbReference type="Proteomes" id="UP000014243"/>
    </source>
</evidence>
<name>S2RJ59_LACPA</name>
<organism evidence="3 4">
    <name type="scientific">Lacticaseibacillus paracasei subsp. paracasei Lpp126</name>
    <dbReference type="NCBI Taxonomy" id="1256206"/>
    <lineage>
        <taxon>Bacteria</taxon>
        <taxon>Bacillati</taxon>
        <taxon>Bacillota</taxon>
        <taxon>Bacilli</taxon>
        <taxon>Lactobacillales</taxon>
        <taxon>Lactobacillaceae</taxon>
        <taxon>Lacticaseibacillus</taxon>
    </lineage>
</organism>
<dbReference type="GO" id="GO:0016020">
    <property type="term" value="C:membrane"/>
    <property type="evidence" value="ECO:0007669"/>
    <property type="project" value="TreeGrafter"/>
</dbReference>
<dbReference type="PANTHER" id="PTHR11533:SF174">
    <property type="entry name" value="PUROMYCIN-SENSITIVE AMINOPEPTIDASE-RELATED"/>
    <property type="match status" value="1"/>
</dbReference>
<dbReference type="GO" id="GO:0042277">
    <property type="term" value="F:peptide binding"/>
    <property type="evidence" value="ECO:0007669"/>
    <property type="project" value="TreeGrafter"/>
</dbReference>
<sequence>ANQAQLVALPADIRMFVLENEVKHFGNADLFDQLLKAYTQTTDSSYKADILAALTSTTDPTQIAKLVDKFEDADTIKPQDLRSWFRGVLNNHAGEQAAWDWIRNEWQWLEKTVGGDMEFTTYITVIAGVFRTPERLTEFKAFFEPKLQTPGLTREITMDTSVIASRVSLIQAEQQAVQAAVAEAVK</sequence>
<dbReference type="GO" id="GO:0008270">
    <property type="term" value="F:zinc ion binding"/>
    <property type="evidence" value="ECO:0007669"/>
    <property type="project" value="TreeGrafter"/>
</dbReference>
<dbReference type="GO" id="GO:0005737">
    <property type="term" value="C:cytoplasm"/>
    <property type="evidence" value="ECO:0007669"/>
    <property type="project" value="TreeGrafter"/>
</dbReference>
<dbReference type="Pfam" id="PF11838">
    <property type="entry name" value="ERAP1_C"/>
    <property type="match status" value="1"/>
</dbReference>
<dbReference type="AlphaFoldDB" id="S2RJ59"/>